<evidence type="ECO:0000259" key="2">
    <source>
        <dbReference type="PROSITE" id="PS50234"/>
    </source>
</evidence>
<reference evidence="4" key="1">
    <citation type="journal article" date="2016" name="Stand. Genomic Sci.">
        <title>Complete genome sequence of Methanospirillum hungatei type strain JF1.</title>
        <authorList>
            <person name="Gunsalus R.P."/>
            <person name="Cook L.E."/>
            <person name="Crable B."/>
            <person name="Rohlin L."/>
            <person name="McDonald E."/>
            <person name="Mouttaki H."/>
            <person name="Sieber J.R."/>
            <person name="Poweleit N."/>
            <person name="Zhou H."/>
            <person name="Lapidus A.L."/>
            <person name="Daligault H.E."/>
            <person name="Land M."/>
            <person name="Gilna P."/>
            <person name="Ivanova N."/>
            <person name="Kyrpides N."/>
            <person name="Culley D.E."/>
            <person name="McInerney M.J."/>
        </authorList>
    </citation>
    <scope>NUCLEOTIDE SEQUENCE [LARGE SCALE GENOMIC DNA]</scope>
    <source>
        <strain evidence="4">ATCC 27890 / DSM 864 / NBRC 100397 / JF-1</strain>
    </source>
</reference>
<feature type="domain" description="VWFA" evidence="2">
    <location>
        <begin position="39"/>
        <end position="216"/>
    </location>
</feature>
<feature type="region of interest" description="Disordered" evidence="1">
    <location>
        <begin position="1"/>
        <end position="30"/>
    </location>
</feature>
<name>Q2FPZ4_METHJ</name>
<accession>Q2FPZ4</accession>
<dbReference type="eggNOG" id="arCOG07591">
    <property type="taxonomic scope" value="Archaea"/>
</dbReference>
<gene>
    <name evidence="3" type="ordered locus">Mhun_0724</name>
</gene>
<protein>
    <recommendedName>
        <fullName evidence="2">VWFA domain-containing protein</fullName>
    </recommendedName>
</protein>
<dbReference type="Proteomes" id="UP000001941">
    <property type="component" value="Chromosome"/>
</dbReference>
<dbReference type="CDD" id="cd00198">
    <property type="entry name" value="vWFA"/>
    <property type="match status" value="1"/>
</dbReference>
<organism evidence="3 4">
    <name type="scientific">Methanospirillum hungatei JF-1 (strain ATCC 27890 / DSM 864 / NBRC 100397 / JF-1)</name>
    <dbReference type="NCBI Taxonomy" id="323259"/>
    <lineage>
        <taxon>Archaea</taxon>
        <taxon>Methanobacteriati</taxon>
        <taxon>Methanobacteriota</taxon>
        <taxon>Stenosarchaea group</taxon>
        <taxon>Methanomicrobia</taxon>
        <taxon>Methanomicrobiales</taxon>
        <taxon>Methanospirillaceae</taxon>
        <taxon>Methanospirillum</taxon>
    </lineage>
</organism>
<evidence type="ECO:0000256" key="1">
    <source>
        <dbReference type="SAM" id="MobiDB-lite"/>
    </source>
</evidence>
<dbReference type="KEGG" id="mhu:Mhun_0724"/>
<dbReference type="InterPro" id="IPR036465">
    <property type="entry name" value="vWFA_dom_sf"/>
</dbReference>
<proteinExistence type="predicted"/>
<dbReference type="AlphaFoldDB" id="Q2FPZ4"/>
<dbReference type="EnsemblBacteria" id="ABD40477">
    <property type="protein sequence ID" value="ABD40477"/>
    <property type="gene ID" value="Mhun_0724"/>
</dbReference>
<dbReference type="PROSITE" id="PS50234">
    <property type="entry name" value="VWFA"/>
    <property type="match status" value="1"/>
</dbReference>
<dbReference type="EMBL" id="CP000254">
    <property type="protein sequence ID" value="ABD40477.1"/>
    <property type="molecule type" value="Genomic_DNA"/>
</dbReference>
<evidence type="ECO:0000313" key="4">
    <source>
        <dbReference type="Proteomes" id="UP000001941"/>
    </source>
</evidence>
<dbReference type="SUPFAM" id="SSF53300">
    <property type="entry name" value="vWA-like"/>
    <property type="match status" value="1"/>
</dbReference>
<dbReference type="RefSeq" id="WP_011447758.1">
    <property type="nucleotide sequence ID" value="NC_007796.1"/>
</dbReference>
<dbReference type="GeneID" id="3923151"/>
<feature type="compositionally biased region" description="Basic and acidic residues" evidence="1">
    <location>
        <begin position="1"/>
        <end position="16"/>
    </location>
</feature>
<dbReference type="InParanoid" id="Q2FPZ4"/>
<sequence length="240" mass="27190">MTNDDKTNGKNMEEYKATPVSDAGGEMGRTNADEDVRLDITVILDRSGSMDPICDDAIGSFNAFLKARKDSNPNSLMTVVLFDDEYLVREVGVPIQAVQPLNDRTYVPRGNTALFDAIGKTIRTIEERTHEDEEVMVAILTDGQENASVEYTLEQIRSLIIEKEAKDWDFVYLSADPSAFDDGKAMGFQASKMAMYKKEEMHEAYAHMDEMLAMKLSKARDIKIMKRRMRGNVEEDKMYQ</sequence>
<evidence type="ECO:0000313" key="3">
    <source>
        <dbReference type="EMBL" id="ABD40477.1"/>
    </source>
</evidence>
<dbReference type="Gene3D" id="3.40.50.410">
    <property type="entry name" value="von Willebrand factor, type A domain"/>
    <property type="match status" value="1"/>
</dbReference>
<dbReference type="InterPro" id="IPR002035">
    <property type="entry name" value="VWF_A"/>
</dbReference>
<dbReference type="OrthoDB" id="238269at2157"/>
<dbReference type="HOGENOM" id="CLU_080398_0_0_2"/>
<keyword evidence="4" id="KW-1185">Reference proteome</keyword>